<dbReference type="PRINTS" id="PR00113">
    <property type="entry name" value="ALKPHPHTASE"/>
</dbReference>
<dbReference type="GeneTree" id="ENSGT00950000183063"/>
<keyword evidence="17" id="KW-0732">Signal</keyword>
<feature type="binding site" evidence="15">
    <location>
        <position position="452"/>
    </location>
    <ligand>
        <name>Zn(2+)</name>
        <dbReference type="ChEBI" id="CHEBI:29105"/>
        <label>2</label>
    </ligand>
</feature>
<comment type="cofactor">
    <cofactor evidence="15">
        <name>Zn(2+)</name>
        <dbReference type="ChEBI" id="CHEBI:29105"/>
    </cofactor>
    <text evidence="15">Binds 2 Zn(2+) ions.</text>
</comment>
<dbReference type="Ensembl" id="ENSEEET00000026958.2">
    <property type="protein sequence ID" value="ENSEEEP00000026656.2"/>
    <property type="gene ID" value="ENSEEEG00000012812.2"/>
</dbReference>
<evidence type="ECO:0000256" key="13">
    <source>
        <dbReference type="ARBA" id="ARBA00023288"/>
    </source>
</evidence>
<feature type="signal peptide" evidence="17">
    <location>
        <begin position="1"/>
        <end position="23"/>
    </location>
</feature>
<keyword evidence="19" id="KW-1185">Reference proteome</keyword>
<reference evidence="19" key="2">
    <citation type="journal article" date="2017" name="Sci. Adv.">
        <title>A tail of two voltages: Proteomic comparison of the three electric organs of the electric eel.</title>
        <authorList>
            <person name="Traeger L.L."/>
            <person name="Sabat G."/>
            <person name="Barrett-Wilt G.A."/>
            <person name="Wells G.B."/>
            <person name="Sussman M.R."/>
        </authorList>
    </citation>
    <scope>NUCLEOTIDE SEQUENCE [LARGE SCALE GENOMIC DNA]</scope>
</reference>
<keyword evidence="11" id="KW-0472">Membrane</keyword>
<feature type="binding site" evidence="15">
    <location>
        <position position="177"/>
    </location>
    <ligand>
        <name>Mg(2+)</name>
        <dbReference type="ChEBI" id="CHEBI:18420"/>
    </ligand>
</feature>
<feature type="binding site" evidence="15">
    <location>
        <position position="64"/>
    </location>
    <ligand>
        <name>Mg(2+)</name>
        <dbReference type="ChEBI" id="CHEBI:18420"/>
    </ligand>
</feature>
<dbReference type="EC" id="3.1.3.1" evidence="4"/>
<comment type="similarity">
    <text evidence="2 16">Belongs to the alkaline phosphatase family.</text>
</comment>
<dbReference type="Gene3D" id="3.40.720.10">
    <property type="entry name" value="Alkaline Phosphatase, subunit A"/>
    <property type="match status" value="1"/>
</dbReference>
<name>A0A4W4FP41_ELEEL</name>
<dbReference type="SUPFAM" id="SSF53649">
    <property type="entry name" value="Alkaline phosphatase-like"/>
    <property type="match status" value="1"/>
</dbReference>
<dbReference type="InterPro" id="IPR017850">
    <property type="entry name" value="Alkaline_phosphatase_core_sf"/>
</dbReference>
<keyword evidence="6" id="KW-0336">GPI-anchor</keyword>
<feature type="binding site" evidence="15">
    <location>
        <position position="329"/>
    </location>
    <ligand>
        <name>Mg(2+)</name>
        <dbReference type="ChEBI" id="CHEBI:18420"/>
    </ligand>
</feature>
<comment type="subcellular location">
    <subcellularLocation>
        <location evidence="1">Cell membrane</location>
        <topology evidence="1">Lipid-anchor</topology>
        <topology evidence="1">GPI-anchor</topology>
    </subcellularLocation>
</comment>
<dbReference type="Pfam" id="PF00245">
    <property type="entry name" value="Alk_phosphatase"/>
    <property type="match status" value="1"/>
</dbReference>
<evidence type="ECO:0000256" key="2">
    <source>
        <dbReference type="ARBA" id="ARBA00005984"/>
    </source>
</evidence>
<evidence type="ECO:0000256" key="3">
    <source>
        <dbReference type="ARBA" id="ARBA00011738"/>
    </source>
</evidence>
<evidence type="ECO:0000256" key="9">
    <source>
        <dbReference type="ARBA" id="ARBA00022833"/>
    </source>
</evidence>
<evidence type="ECO:0000256" key="5">
    <source>
        <dbReference type="ARBA" id="ARBA00022475"/>
    </source>
</evidence>
<evidence type="ECO:0000256" key="11">
    <source>
        <dbReference type="ARBA" id="ARBA00023136"/>
    </source>
</evidence>
<feature type="binding site" evidence="15">
    <location>
        <position position="377"/>
    </location>
    <ligand>
        <name>Zn(2+)</name>
        <dbReference type="ChEBI" id="CHEBI:29105"/>
        <label>2</label>
    </ligand>
</feature>
<protein>
    <recommendedName>
        <fullName evidence="4">alkaline phosphatase</fullName>
        <ecNumber evidence="4">3.1.3.1</ecNumber>
    </recommendedName>
</protein>
<dbReference type="AlphaFoldDB" id="A0A4W4FP41"/>
<keyword evidence="8" id="KW-0378">Hydrolase</keyword>
<evidence type="ECO:0000256" key="6">
    <source>
        <dbReference type="ARBA" id="ARBA00022622"/>
    </source>
</evidence>
<feature type="binding site" evidence="15">
    <location>
        <position position="175"/>
    </location>
    <ligand>
        <name>Mg(2+)</name>
        <dbReference type="ChEBI" id="CHEBI:18420"/>
    </ligand>
</feature>
<dbReference type="GO" id="GO:0005886">
    <property type="term" value="C:plasma membrane"/>
    <property type="evidence" value="ECO:0007669"/>
    <property type="project" value="UniProtKB-SubCell"/>
</dbReference>
<reference evidence="18" key="4">
    <citation type="submission" date="2025-08" db="UniProtKB">
        <authorList>
            <consortium name="Ensembl"/>
        </authorList>
    </citation>
    <scope>IDENTIFICATION</scope>
</reference>
<comment type="cofactor">
    <cofactor evidence="15">
        <name>Mg(2+)</name>
        <dbReference type="ChEBI" id="CHEBI:18420"/>
    </cofactor>
    <text evidence="15">Binds 1 Mg(2+) ion.</text>
</comment>
<keyword evidence="5" id="KW-1003">Cell membrane</keyword>
<keyword evidence="13" id="KW-0449">Lipoprotein</keyword>
<evidence type="ECO:0000256" key="17">
    <source>
        <dbReference type="SAM" id="SignalP"/>
    </source>
</evidence>
<evidence type="ECO:0000313" key="18">
    <source>
        <dbReference type="Ensembl" id="ENSEEEP00000026656.2"/>
    </source>
</evidence>
<evidence type="ECO:0000256" key="15">
    <source>
        <dbReference type="PIRSR" id="PIRSR601952-2"/>
    </source>
</evidence>
<dbReference type="FunFam" id="3.40.720.10:FF:000008">
    <property type="entry name" value="Alkaline phosphatase"/>
    <property type="match status" value="1"/>
</dbReference>
<feature type="active site" description="Phosphoserine intermediate" evidence="14">
    <location>
        <position position="114"/>
    </location>
</feature>
<keyword evidence="9 15" id="KW-0862">Zinc</keyword>
<reference evidence="18" key="5">
    <citation type="submission" date="2025-09" db="UniProtKB">
        <authorList>
            <consortium name="Ensembl"/>
        </authorList>
    </citation>
    <scope>IDENTIFICATION</scope>
</reference>
<evidence type="ECO:0000256" key="14">
    <source>
        <dbReference type="PIRSR" id="PIRSR601952-1"/>
    </source>
</evidence>
<keyword evidence="10 15" id="KW-0460">Magnesium</keyword>
<feature type="binding site" evidence="15">
    <location>
        <position position="339"/>
    </location>
    <ligand>
        <name>Zn(2+)</name>
        <dbReference type="ChEBI" id="CHEBI:29105"/>
        <label>2</label>
    </ligand>
</feature>
<evidence type="ECO:0000256" key="4">
    <source>
        <dbReference type="ARBA" id="ARBA00012647"/>
    </source>
</evidence>
<evidence type="ECO:0000256" key="12">
    <source>
        <dbReference type="ARBA" id="ARBA00023180"/>
    </source>
</evidence>
<dbReference type="SMART" id="SM00098">
    <property type="entry name" value="alkPPc"/>
    <property type="match status" value="1"/>
</dbReference>
<dbReference type="GO" id="GO:0098552">
    <property type="term" value="C:side of membrane"/>
    <property type="evidence" value="ECO:0007669"/>
    <property type="project" value="UniProtKB-KW"/>
</dbReference>
<evidence type="ECO:0000256" key="1">
    <source>
        <dbReference type="ARBA" id="ARBA00004609"/>
    </source>
</evidence>
<gene>
    <name evidence="18" type="primary">alpi.2</name>
</gene>
<dbReference type="CDD" id="cd16012">
    <property type="entry name" value="ALP"/>
    <property type="match status" value="1"/>
</dbReference>
<sequence length="518" mass="56744">MVINSKTLWLVCAMLLMSPGIQTMSLEEQDPQFWNVKAQQALVSALAVKPNVHRAKNLILFLGDGMGLTTLTAARILKGQLAGRTGEEGTLTMDTFPYVALSKTYTVDQQMPDSAATATAYLCGVKAIYGTMGLSAAARRSQCSTTKGNEVKSVLHRARVAGKSVGIVTTTRVQHASPGANYAHIADREWYSDTNLPPSAAGEGCKDIAYQLVHNTDINVILGGGRQYMFPKGTADPEYAQSTGDRLDNTSLVDVWLTNRKNAKYVWNKAQLDAVDERNTDYLMGLFEPKDTRYELERNPDTDPSLTEMMEKAIKILRKNPKGFYLFVEDNGRIDHGHHSSEAKLSLHEAVEFDRAIARAAELTSELDTLTVATADHSHVFSFGGRSPRGNPVLGLSSKMGDDNKYFTTALYGNGPGHVIINGTRPDINFNITIDYMGYVQQSAVPLSSETHGSEDVAIFAKGPMAHLFHGVQEQSYIAHAMAYAACIEPYTNCQLEPILDKGGCLTWILIILYVATY</sequence>
<evidence type="ECO:0000256" key="10">
    <source>
        <dbReference type="ARBA" id="ARBA00022842"/>
    </source>
</evidence>
<proteinExistence type="inferred from homology"/>
<comment type="subunit">
    <text evidence="3">Homodimer.</text>
</comment>
<dbReference type="InterPro" id="IPR001952">
    <property type="entry name" value="Alkaline_phosphatase"/>
</dbReference>
<dbReference type="GO" id="GO:0046872">
    <property type="term" value="F:metal ion binding"/>
    <property type="evidence" value="ECO:0007669"/>
    <property type="project" value="UniProtKB-KW"/>
</dbReference>
<dbReference type="PANTHER" id="PTHR11596:SF92">
    <property type="entry name" value="ALKALINE PHOSPHATASE"/>
    <property type="match status" value="1"/>
</dbReference>
<feature type="binding site" evidence="15">
    <location>
        <position position="64"/>
    </location>
    <ligand>
        <name>Zn(2+)</name>
        <dbReference type="ChEBI" id="CHEBI:29105"/>
        <label>2</label>
    </ligand>
</feature>
<organism evidence="18 19">
    <name type="scientific">Electrophorus electricus</name>
    <name type="common">Electric eel</name>
    <name type="synonym">Gymnotus electricus</name>
    <dbReference type="NCBI Taxonomy" id="8005"/>
    <lineage>
        <taxon>Eukaryota</taxon>
        <taxon>Metazoa</taxon>
        <taxon>Chordata</taxon>
        <taxon>Craniata</taxon>
        <taxon>Vertebrata</taxon>
        <taxon>Euteleostomi</taxon>
        <taxon>Actinopterygii</taxon>
        <taxon>Neopterygii</taxon>
        <taxon>Teleostei</taxon>
        <taxon>Ostariophysi</taxon>
        <taxon>Gymnotiformes</taxon>
        <taxon>Gymnotoidei</taxon>
        <taxon>Gymnotidae</taxon>
        <taxon>Electrophorus</taxon>
    </lineage>
</organism>
<feature type="binding site" evidence="15">
    <location>
        <position position="376"/>
    </location>
    <ligand>
        <name>Zn(2+)</name>
        <dbReference type="ChEBI" id="CHEBI:29105"/>
        <label>2</label>
    </ligand>
</feature>
<dbReference type="GO" id="GO:0004035">
    <property type="term" value="F:alkaline phosphatase activity"/>
    <property type="evidence" value="ECO:0007669"/>
    <property type="project" value="UniProtKB-EC"/>
</dbReference>
<evidence type="ECO:0000256" key="16">
    <source>
        <dbReference type="RuleBase" id="RU003946"/>
    </source>
</evidence>
<evidence type="ECO:0000313" key="19">
    <source>
        <dbReference type="Proteomes" id="UP000314983"/>
    </source>
</evidence>
<keyword evidence="12" id="KW-0325">Glycoprotein</keyword>
<keyword evidence="7 15" id="KW-0479">Metal-binding</keyword>
<reference evidence="18" key="3">
    <citation type="submission" date="2020-05" db="EMBL/GenBank/DDBJ databases">
        <title>Electrophorus electricus (electric eel) genome, fEleEle1, primary haplotype.</title>
        <authorList>
            <person name="Myers G."/>
            <person name="Meyer A."/>
            <person name="Fedrigo O."/>
            <person name="Formenti G."/>
            <person name="Rhie A."/>
            <person name="Tracey A."/>
            <person name="Sims Y."/>
            <person name="Jarvis E.D."/>
        </authorList>
    </citation>
    <scope>NUCLEOTIDE SEQUENCE [LARGE SCALE GENOMIC DNA]</scope>
</reference>
<reference evidence="19" key="1">
    <citation type="journal article" date="2014" name="Science">
        <title>Nonhuman genetics. Genomic basis for the convergent evolution of electric organs.</title>
        <authorList>
            <person name="Gallant J.R."/>
            <person name="Traeger L.L."/>
            <person name="Volkening J.D."/>
            <person name="Moffett H."/>
            <person name="Chen P.H."/>
            <person name="Novina C.D."/>
            <person name="Phillips G.N.Jr."/>
            <person name="Anand R."/>
            <person name="Wells G.B."/>
            <person name="Pinch M."/>
            <person name="Guth R."/>
            <person name="Unguez G.A."/>
            <person name="Albert J.S."/>
            <person name="Zakon H.H."/>
            <person name="Samanta M.P."/>
            <person name="Sussman M.R."/>
        </authorList>
    </citation>
    <scope>NUCLEOTIDE SEQUENCE [LARGE SCALE GENOMIC DNA]</scope>
</reference>
<evidence type="ECO:0000256" key="8">
    <source>
        <dbReference type="ARBA" id="ARBA00022801"/>
    </source>
</evidence>
<dbReference type="Proteomes" id="UP000314983">
    <property type="component" value="Chromosome 26"/>
</dbReference>
<accession>A0A4W4FP41</accession>
<feature type="chain" id="PRO_5044236902" description="alkaline phosphatase" evidence="17">
    <location>
        <begin position="24"/>
        <end position="518"/>
    </location>
</feature>
<feature type="binding site" evidence="15">
    <location>
        <position position="335"/>
    </location>
    <ligand>
        <name>Zn(2+)</name>
        <dbReference type="ChEBI" id="CHEBI:29105"/>
        <label>2</label>
    </ligand>
</feature>
<dbReference type="PANTHER" id="PTHR11596">
    <property type="entry name" value="ALKALINE PHOSPHATASE"/>
    <property type="match status" value="1"/>
</dbReference>
<evidence type="ECO:0000256" key="7">
    <source>
        <dbReference type="ARBA" id="ARBA00022723"/>
    </source>
</evidence>